<evidence type="ECO:0000256" key="1">
    <source>
        <dbReference type="ARBA" id="ARBA00023267"/>
    </source>
</evidence>
<dbReference type="Pfam" id="PF00364">
    <property type="entry name" value="Biotin_lipoyl"/>
    <property type="match status" value="1"/>
</dbReference>
<dbReference type="InterPro" id="IPR011053">
    <property type="entry name" value="Single_hybrid_motif"/>
</dbReference>
<gene>
    <name evidence="3" type="ORF">METZ01_LOCUS411209</name>
</gene>
<dbReference type="Gene3D" id="2.40.50.100">
    <property type="match status" value="1"/>
</dbReference>
<proteinExistence type="predicted"/>
<dbReference type="SUPFAM" id="SSF51230">
    <property type="entry name" value="Single hybrid motif"/>
    <property type="match status" value="1"/>
</dbReference>
<dbReference type="InterPro" id="IPR000089">
    <property type="entry name" value="Biotin_lipoyl"/>
</dbReference>
<dbReference type="EMBL" id="UINC01159968">
    <property type="protein sequence ID" value="SVD58355.1"/>
    <property type="molecule type" value="Genomic_DNA"/>
</dbReference>
<dbReference type="PROSITE" id="PS50968">
    <property type="entry name" value="BIOTINYL_LIPOYL"/>
    <property type="match status" value="1"/>
</dbReference>
<dbReference type="InterPro" id="IPR050709">
    <property type="entry name" value="Biotin_Carboxyl_Carrier/Decarb"/>
</dbReference>
<dbReference type="AlphaFoldDB" id="A0A382WJ71"/>
<evidence type="ECO:0000313" key="3">
    <source>
        <dbReference type="EMBL" id="SVD58355.1"/>
    </source>
</evidence>
<accession>A0A382WJ71</accession>
<dbReference type="PANTHER" id="PTHR45266:SF3">
    <property type="entry name" value="OXALOACETATE DECARBOXYLASE ALPHA CHAIN"/>
    <property type="match status" value="1"/>
</dbReference>
<reference evidence="3" key="1">
    <citation type="submission" date="2018-05" db="EMBL/GenBank/DDBJ databases">
        <authorList>
            <person name="Lanie J.A."/>
            <person name="Ng W.-L."/>
            <person name="Kazmierczak K.M."/>
            <person name="Andrzejewski T.M."/>
            <person name="Davidsen T.M."/>
            <person name="Wayne K.J."/>
            <person name="Tettelin H."/>
            <person name="Glass J.I."/>
            <person name="Rusch D."/>
            <person name="Podicherti R."/>
            <person name="Tsui H.-C.T."/>
            <person name="Winkler M.E."/>
        </authorList>
    </citation>
    <scope>NUCLEOTIDE SEQUENCE</scope>
</reference>
<protein>
    <recommendedName>
        <fullName evidence="2">Lipoyl-binding domain-containing protein</fullName>
    </recommendedName>
</protein>
<dbReference type="CDD" id="cd06850">
    <property type="entry name" value="biotinyl_domain"/>
    <property type="match status" value="1"/>
</dbReference>
<dbReference type="FunFam" id="2.40.50.100:FF:000003">
    <property type="entry name" value="Acetyl-CoA carboxylase biotin carboxyl carrier protein"/>
    <property type="match status" value="1"/>
</dbReference>
<evidence type="ECO:0000259" key="2">
    <source>
        <dbReference type="PROSITE" id="PS50968"/>
    </source>
</evidence>
<keyword evidence="1" id="KW-0092">Biotin</keyword>
<sequence>VLEIPAPMSGSVLELLVSVGTEVSVGQELIVLESMKMEIPVESPVAGTVSAVLISVEDTIEEGETILRIEDS</sequence>
<name>A0A382WJ71_9ZZZZ</name>
<feature type="domain" description="Lipoyl-binding" evidence="2">
    <location>
        <begin position="1"/>
        <end position="70"/>
    </location>
</feature>
<dbReference type="PANTHER" id="PTHR45266">
    <property type="entry name" value="OXALOACETATE DECARBOXYLASE ALPHA CHAIN"/>
    <property type="match status" value="1"/>
</dbReference>
<feature type="non-terminal residue" evidence="3">
    <location>
        <position position="1"/>
    </location>
</feature>
<organism evidence="3">
    <name type="scientific">marine metagenome</name>
    <dbReference type="NCBI Taxonomy" id="408172"/>
    <lineage>
        <taxon>unclassified sequences</taxon>
        <taxon>metagenomes</taxon>
        <taxon>ecological metagenomes</taxon>
    </lineage>
</organism>